<evidence type="ECO:0000313" key="3">
    <source>
        <dbReference type="Proteomes" id="UP000234681"/>
    </source>
</evidence>
<feature type="transmembrane region" description="Helical" evidence="1">
    <location>
        <begin position="7"/>
        <end position="25"/>
    </location>
</feature>
<dbReference type="AlphaFoldDB" id="A6KG94"/>
<evidence type="ECO:0000256" key="1">
    <source>
        <dbReference type="SAM" id="Phobius"/>
    </source>
</evidence>
<accession>A6KG94</accession>
<reference evidence="2 3" key="1">
    <citation type="submission" date="2005-09" db="EMBL/GenBank/DDBJ databases">
        <authorList>
            <person name="Mural R.J."/>
            <person name="Li P.W."/>
            <person name="Adams M.D."/>
            <person name="Amanatides P.G."/>
            <person name="Baden-Tillson H."/>
            <person name="Barnstead M."/>
            <person name="Chin S.H."/>
            <person name="Dew I."/>
            <person name="Evans C.A."/>
            <person name="Ferriera S."/>
            <person name="Flanigan M."/>
            <person name="Fosler C."/>
            <person name="Glodek A."/>
            <person name="Gu Z."/>
            <person name="Holt R.A."/>
            <person name="Jennings D."/>
            <person name="Kraft C.L."/>
            <person name="Lu F."/>
            <person name="Nguyen T."/>
            <person name="Nusskern D.R."/>
            <person name="Pfannkoch C.M."/>
            <person name="Sitter C."/>
            <person name="Sutton G.G."/>
            <person name="Venter J.C."/>
            <person name="Wang Z."/>
            <person name="Woodage T."/>
            <person name="Zheng X.H."/>
            <person name="Zhong F."/>
        </authorList>
    </citation>
    <scope>NUCLEOTIDE SEQUENCE [LARGE SCALE GENOMIC DNA]</scope>
    <source>
        <strain>BN</strain>
        <strain evidence="3">Sprague-Dawley</strain>
    </source>
</reference>
<sequence length="51" mass="6404">MALKTRFFSVIQIMAIMILYIQKNFNQLQEFVKLYYMNFFIKTYSLWMKKH</sequence>
<keyword evidence="1" id="KW-0472">Membrane</keyword>
<protein>
    <submittedName>
        <fullName evidence="2">RCG23164</fullName>
    </submittedName>
</protein>
<name>A6KG94_RAT</name>
<proteinExistence type="predicted"/>
<evidence type="ECO:0000313" key="2">
    <source>
        <dbReference type="EMBL" id="EDL85185.1"/>
    </source>
</evidence>
<gene>
    <name evidence="2" type="ORF">rCG_23164</name>
</gene>
<organism evidence="2 3">
    <name type="scientific">Rattus norvegicus</name>
    <name type="common">Rat</name>
    <dbReference type="NCBI Taxonomy" id="10116"/>
    <lineage>
        <taxon>Eukaryota</taxon>
        <taxon>Metazoa</taxon>
        <taxon>Chordata</taxon>
        <taxon>Craniata</taxon>
        <taxon>Vertebrata</taxon>
        <taxon>Euteleostomi</taxon>
        <taxon>Mammalia</taxon>
        <taxon>Eutheria</taxon>
        <taxon>Euarchontoglires</taxon>
        <taxon>Glires</taxon>
        <taxon>Rodentia</taxon>
        <taxon>Myomorpha</taxon>
        <taxon>Muroidea</taxon>
        <taxon>Muridae</taxon>
        <taxon>Murinae</taxon>
        <taxon>Rattus</taxon>
    </lineage>
</organism>
<keyword evidence="1" id="KW-0812">Transmembrane</keyword>
<dbReference type="Proteomes" id="UP000234681">
    <property type="component" value="Chromosome X"/>
</dbReference>
<dbReference type="EMBL" id="CH474047">
    <property type="protein sequence ID" value="EDL85185.1"/>
    <property type="molecule type" value="Genomic_DNA"/>
</dbReference>
<keyword evidence="1" id="KW-1133">Transmembrane helix</keyword>